<evidence type="ECO:0000256" key="1">
    <source>
        <dbReference type="SAM" id="MobiDB-lite"/>
    </source>
</evidence>
<evidence type="ECO:0000256" key="2">
    <source>
        <dbReference type="SAM" id="SignalP"/>
    </source>
</evidence>
<feature type="chain" id="PRO_5023114700" description="Porin" evidence="2">
    <location>
        <begin position="26"/>
        <end position="389"/>
    </location>
</feature>
<comment type="caution">
    <text evidence="3">The sequence shown here is derived from an EMBL/GenBank/DDBJ whole genome shotgun (WGS) entry which is preliminary data.</text>
</comment>
<feature type="region of interest" description="Disordered" evidence="1">
    <location>
        <begin position="158"/>
        <end position="190"/>
    </location>
</feature>
<accession>A0A5F2BBX7</accession>
<feature type="signal peptide" evidence="2">
    <location>
        <begin position="1"/>
        <end position="25"/>
    </location>
</feature>
<evidence type="ECO:0000313" key="3">
    <source>
        <dbReference type="EMBL" id="TGM03104.1"/>
    </source>
</evidence>
<name>A0A5F2BBX7_9LEPT</name>
<sequence>MKIKANSLVFALAFFVALDSSFAQSKSFGLPSEPLFGPRIFAQTPVTPTPEEPRYNGDQYLNPTPTPIPNQDVPKTDPKKKGPKWFSINPGVTLESVTVDIRGKGNDATMTQDGPGKVTWMLDVKSRDFQISEYVGVHLLLHNSSFFLDNQFMPKPIDAPSGSSSSSSSSSKSSGSSTSSDDRTKQDVNTRVEGVYSMAVPILYLGKEGSDSFRLGVGAGPANVKMTGSVDFQDPALSLGYLLLDSTNRTQFLNTISALQFITGNISPASGDPLVSYLLAGLSQGKNLETLGYYYASKGLLRPDPLALYAYFAHPGTYTPMEALALGSLARSQVNFSKQQVFSFMFYFETPKIGFFKFRVAFGGPLFKDNGYTYEFRTFHFALFTPIEF</sequence>
<reference evidence="3 4" key="1">
    <citation type="journal article" date="2019" name="PLoS Negl. Trop. Dis.">
        <title>Revisiting the worldwide diversity of Leptospira species in the environment.</title>
        <authorList>
            <person name="Vincent A.T."/>
            <person name="Schiettekatte O."/>
            <person name="Bourhy P."/>
            <person name="Veyrier F.J."/>
            <person name="Picardeau M."/>
        </authorList>
    </citation>
    <scope>NUCLEOTIDE SEQUENCE [LARGE SCALE GENOMIC DNA]</scope>
    <source>
        <strain evidence="3 4">201702444</strain>
    </source>
</reference>
<proteinExistence type="predicted"/>
<feature type="compositionally biased region" description="Basic and acidic residues" evidence="1">
    <location>
        <begin position="180"/>
        <end position="190"/>
    </location>
</feature>
<protein>
    <recommendedName>
        <fullName evidence="5">Porin</fullName>
    </recommendedName>
</protein>
<feature type="region of interest" description="Disordered" evidence="1">
    <location>
        <begin position="61"/>
        <end position="85"/>
    </location>
</feature>
<keyword evidence="2" id="KW-0732">Signal</keyword>
<gene>
    <name evidence="3" type="ORF">EHQ76_10430</name>
</gene>
<evidence type="ECO:0008006" key="5">
    <source>
        <dbReference type="Google" id="ProtNLM"/>
    </source>
</evidence>
<dbReference type="RefSeq" id="WP_135670929.1">
    <property type="nucleotide sequence ID" value="NZ_RQGN01000048.1"/>
</dbReference>
<evidence type="ECO:0000313" key="4">
    <source>
        <dbReference type="Proteomes" id="UP000298429"/>
    </source>
</evidence>
<organism evidence="3 4">
    <name type="scientific">Leptospira barantonii</name>
    <dbReference type="NCBI Taxonomy" id="2023184"/>
    <lineage>
        <taxon>Bacteria</taxon>
        <taxon>Pseudomonadati</taxon>
        <taxon>Spirochaetota</taxon>
        <taxon>Spirochaetia</taxon>
        <taxon>Leptospirales</taxon>
        <taxon>Leptospiraceae</taxon>
        <taxon>Leptospira</taxon>
    </lineage>
</organism>
<dbReference type="Proteomes" id="UP000298429">
    <property type="component" value="Unassembled WGS sequence"/>
</dbReference>
<dbReference type="AlphaFoldDB" id="A0A5F2BBX7"/>
<dbReference type="OrthoDB" id="342161at2"/>
<feature type="compositionally biased region" description="Low complexity" evidence="1">
    <location>
        <begin position="161"/>
        <end position="179"/>
    </location>
</feature>
<dbReference type="EMBL" id="RQGN01000048">
    <property type="protein sequence ID" value="TGM03104.1"/>
    <property type="molecule type" value="Genomic_DNA"/>
</dbReference>